<dbReference type="EMBL" id="JAFKOQ010000058">
    <property type="protein sequence ID" value="MBN8124621.1"/>
    <property type="molecule type" value="Genomic_DNA"/>
</dbReference>
<name>A0AAW4HIZ5_VIBVL</name>
<organism evidence="1 2">
    <name type="scientific">Vibrio vulnificus</name>
    <dbReference type="NCBI Taxonomy" id="672"/>
    <lineage>
        <taxon>Bacteria</taxon>
        <taxon>Pseudomonadati</taxon>
        <taxon>Pseudomonadota</taxon>
        <taxon>Gammaproteobacteria</taxon>
        <taxon>Vibrionales</taxon>
        <taxon>Vibrionaceae</taxon>
        <taxon>Vibrio</taxon>
    </lineage>
</organism>
<dbReference type="Proteomes" id="UP000664056">
    <property type="component" value="Unassembled WGS sequence"/>
</dbReference>
<dbReference type="AlphaFoldDB" id="A0AAW4HIZ5"/>
<reference evidence="1" key="1">
    <citation type="submission" date="2021-03" db="EMBL/GenBank/DDBJ databases">
        <title>Study of the foodborne Vibrio vulnificus isolates from China.</title>
        <authorList>
            <person name="Zheng Z."/>
            <person name="Ye L."/>
        </authorList>
    </citation>
    <scope>NUCLEOTIDE SEQUENCE</scope>
    <source>
        <strain evidence="1">Vv1582</strain>
    </source>
</reference>
<gene>
    <name evidence="1" type="ORF">J0J18_23220</name>
</gene>
<sequence length="197" mass="22534">MSGSLALEKIDDDPSEEFIKLEIANLKIEIKFGDRSRKFTNDELDYFKEAVLKPMFARATTKISKRHRDNIQVSSIELRNGSIWVEAGTFLMLVANHPVAQGAMGGILSTIVVKNLHSPRDKIEYKLLMQRISSIMEAHASEIGGTNFHIDTRAFSIFDPKRNDYYVSEFQFHARDLNEIRSDVKTAIDDYHRKIGK</sequence>
<evidence type="ECO:0000313" key="1">
    <source>
        <dbReference type="EMBL" id="MBN8124621.1"/>
    </source>
</evidence>
<dbReference type="RefSeq" id="WP_103181847.1">
    <property type="nucleotide sequence ID" value="NZ_JAFKOQ010000058.1"/>
</dbReference>
<protein>
    <submittedName>
        <fullName evidence="1">Uncharacterized protein</fullName>
    </submittedName>
</protein>
<comment type="caution">
    <text evidence="1">The sequence shown here is derived from an EMBL/GenBank/DDBJ whole genome shotgun (WGS) entry which is preliminary data.</text>
</comment>
<evidence type="ECO:0000313" key="2">
    <source>
        <dbReference type="Proteomes" id="UP000664056"/>
    </source>
</evidence>
<proteinExistence type="predicted"/>
<accession>A0AAW4HIZ5</accession>